<dbReference type="Gene3D" id="3.40.800.20">
    <property type="entry name" value="Histone deacetylase domain"/>
    <property type="match status" value="1"/>
</dbReference>
<dbReference type="CDD" id="cd09992">
    <property type="entry name" value="HDAC_classII"/>
    <property type="match status" value="1"/>
</dbReference>
<dbReference type="PANTHER" id="PTHR10625">
    <property type="entry name" value="HISTONE DEACETYLASE HDAC1-RELATED"/>
    <property type="match status" value="1"/>
</dbReference>
<dbReference type="GO" id="GO:0040029">
    <property type="term" value="P:epigenetic regulation of gene expression"/>
    <property type="evidence" value="ECO:0007669"/>
    <property type="project" value="TreeGrafter"/>
</dbReference>
<reference evidence="3" key="1">
    <citation type="submission" date="2021-01" db="EMBL/GenBank/DDBJ databases">
        <authorList>
            <person name="Corre E."/>
            <person name="Pelletier E."/>
            <person name="Niang G."/>
            <person name="Scheremetjew M."/>
            <person name="Finn R."/>
            <person name="Kale V."/>
            <person name="Holt S."/>
            <person name="Cochrane G."/>
            <person name="Meng A."/>
            <person name="Brown T."/>
            <person name="Cohen L."/>
        </authorList>
    </citation>
    <scope>NUCLEOTIDE SEQUENCE</scope>
    <source>
        <strain evidence="3">CCMP1510</strain>
    </source>
</reference>
<dbReference type="GO" id="GO:0004407">
    <property type="term" value="F:histone deacetylase activity"/>
    <property type="evidence" value="ECO:0007669"/>
    <property type="project" value="TreeGrafter"/>
</dbReference>
<feature type="signal peptide" evidence="1">
    <location>
        <begin position="1"/>
        <end position="24"/>
    </location>
</feature>
<protein>
    <recommendedName>
        <fullName evidence="2">Histone deacetylase domain-containing protein</fullName>
    </recommendedName>
</protein>
<organism evidence="3">
    <name type="scientific">Aureoumbra lagunensis</name>
    <dbReference type="NCBI Taxonomy" id="44058"/>
    <lineage>
        <taxon>Eukaryota</taxon>
        <taxon>Sar</taxon>
        <taxon>Stramenopiles</taxon>
        <taxon>Ochrophyta</taxon>
        <taxon>Pelagophyceae</taxon>
        <taxon>Pelagomonadales</taxon>
        <taxon>Aureoumbra</taxon>
    </lineage>
</organism>
<dbReference type="PRINTS" id="PR01270">
    <property type="entry name" value="HDASUPER"/>
</dbReference>
<dbReference type="InterPro" id="IPR000286">
    <property type="entry name" value="HDACs"/>
</dbReference>
<evidence type="ECO:0000313" key="3">
    <source>
        <dbReference type="EMBL" id="CAE0362005.1"/>
    </source>
</evidence>
<feature type="domain" description="Histone deacetylase" evidence="2">
    <location>
        <begin position="42"/>
        <end position="342"/>
    </location>
</feature>
<name>A0A7S3JSJ1_9STRA</name>
<dbReference type="InterPro" id="IPR037138">
    <property type="entry name" value="His_deacetylse_dom_sf"/>
</dbReference>
<dbReference type="EMBL" id="HBIJ01003853">
    <property type="protein sequence ID" value="CAE0362005.1"/>
    <property type="molecule type" value="Transcribed_RNA"/>
</dbReference>
<dbReference type="InterPro" id="IPR023696">
    <property type="entry name" value="Ureohydrolase_dom_sf"/>
</dbReference>
<dbReference type="InterPro" id="IPR023801">
    <property type="entry name" value="His_deacetylse_dom"/>
</dbReference>
<evidence type="ECO:0000256" key="1">
    <source>
        <dbReference type="SAM" id="SignalP"/>
    </source>
</evidence>
<gene>
    <name evidence="3" type="ORF">ALAG00032_LOCUS2743</name>
</gene>
<accession>A0A7S3JSJ1</accession>
<feature type="chain" id="PRO_5031487207" description="Histone deacetylase domain-containing protein" evidence="1">
    <location>
        <begin position="25"/>
        <end position="344"/>
    </location>
</feature>
<evidence type="ECO:0000259" key="2">
    <source>
        <dbReference type="Pfam" id="PF00850"/>
    </source>
</evidence>
<dbReference type="PANTHER" id="PTHR10625:SF10">
    <property type="entry name" value="HISTONE DEACETYLASE HDAC1"/>
    <property type="match status" value="1"/>
</dbReference>
<dbReference type="Pfam" id="PF00850">
    <property type="entry name" value="Hist_deacetyl"/>
    <property type="match status" value="1"/>
</dbReference>
<proteinExistence type="predicted"/>
<dbReference type="AlphaFoldDB" id="A0A7S3JSJ1"/>
<dbReference type="SUPFAM" id="SSF52768">
    <property type="entry name" value="Arginase/deacetylase"/>
    <property type="match status" value="1"/>
</dbReference>
<sequence>MLNKLLCHLQGHLILFLMTRLGKAVRILHSPKFGAHVTPKYHPESPFRTDVRIVEELSKKLKDKGEFHEVQWLHPKIKDGSALLHAHTADYLQEIAKPVGFDELRALDADTYQSAGSYNVSRLASSAWLTGMEHVLKEGGSAFALSRPPGHHSSPSTACGFCTINHAVVCAGHALFSEDNAQVQRVAMLDIDVHFGNGIAAALGSDPKWENKARYCSLHQQPAFPFSGGKNAESIFAKYGSANNLLRFLPMLPGIDGRIWLKTLKEKALPFLHEFNPDLLIISAGFDALDSDPLASLELTPDDFRQAAIQIRETFPDLPIIAGLEGGYDVDRLPEAIAAFLEPL</sequence>
<keyword evidence="1" id="KW-0732">Signal</keyword>